<evidence type="ECO:0000313" key="4">
    <source>
        <dbReference type="EMBL" id="CAD8695490.1"/>
    </source>
</evidence>
<dbReference type="NCBIfam" id="NF000955">
    <property type="entry name" value="PRK00099.1-1"/>
    <property type="match status" value="1"/>
</dbReference>
<proteinExistence type="inferred from homology"/>
<dbReference type="SUPFAM" id="SSF160369">
    <property type="entry name" value="Ribosomal protein L10-like"/>
    <property type="match status" value="1"/>
</dbReference>
<dbReference type="GO" id="GO:1990904">
    <property type="term" value="C:ribonucleoprotein complex"/>
    <property type="evidence" value="ECO:0007669"/>
    <property type="project" value="UniProtKB-KW"/>
</dbReference>
<evidence type="ECO:0000256" key="3">
    <source>
        <dbReference type="ARBA" id="ARBA00023274"/>
    </source>
</evidence>
<dbReference type="InterPro" id="IPR047865">
    <property type="entry name" value="Ribosomal_uL10_bac_type"/>
</dbReference>
<evidence type="ECO:0000256" key="2">
    <source>
        <dbReference type="ARBA" id="ARBA00022980"/>
    </source>
</evidence>
<dbReference type="InterPro" id="IPR043141">
    <property type="entry name" value="Ribosomal_uL10-like_sf"/>
</dbReference>
<organism evidence="4">
    <name type="scientific">Chlamydomonas leiostraca</name>
    <dbReference type="NCBI Taxonomy" id="1034604"/>
    <lineage>
        <taxon>Eukaryota</taxon>
        <taxon>Viridiplantae</taxon>
        <taxon>Chlorophyta</taxon>
        <taxon>core chlorophytes</taxon>
        <taxon>Chlorophyceae</taxon>
        <taxon>CS clade</taxon>
        <taxon>Chlamydomonadales</taxon>
        <taxon>Chlamydomonadaceae</taxon>
        <taxon>Chlamydomonas</taxon>
    </lineage>
</organism>
<comment type="similarity">
    <text evidence="1">Belongs to the universal ribosomal protein uL10 family.</text>
</comment>
<keyword evidence="2" id="KW-0689">Ribosomal protein</keyword>
<protein>
    <recommendedName>
        <fullName evidence="5">Plastid ribosomal protein L10</fullName>
    </recommendedName>
</protein>
<dbReference type="PANTHER" id="PTHR11560">
    <property type="entry name" value="39S RIBOSOMAL PROTEIN L10, MITOCHONDRIAL"/>
    <property type="match status" value="1"/>
</dbReference>
<accession>A0A7S0S3J3</accession>
<dbReference type="GO" id="GO:0005840">
    <property type="term" value="C:ribosome"/>
    <property type="evidence" value="ECO:0007669"/>
    <property type="project" value="UniProtKB-KW"/>
</dbReference>
<dbReference type="AlphaFoldDB" id="A0A7S0S3J3"/>
<dbReference type="InterPro" id="IPR001790">
    <property type="entry name" value="Ribosomal_uL10"/>
</dbReference>
<dbReference type="Gene3D" id="3.30.70.1730">
    <property type="match status" value="1"/>
</dbReference>
<keyword evidence="3" id="KW-0687">Ribonucleoprotein</keyword>
<gene>
    <name evidence="4" type="ORF">CLEI1391_LOCUS19676</name>
</gene>
<name>A0A7S0S3J3_9CHLO</name>
<dbReference type="CDD" id="cd05797">
    <property type="entry name" value="Ribosomal_L10"/>
    <property type="match status" value="1"/>
</dbReference>
<dbReference type="Pfam" id="PF00466">
    <property type="entry name" value="Ribosomal_L10"/>
    <property type="match status" value="1"/>
</dbReference>
<sequence>MLASHTAPTRGTFNGVALRSRAFAPARMQRGNLQVTNAITRQRKEETVANLKEKMEGSVIVFGMRFKNLDVGTVQKFRKGLPENASVVVCKNTLIRVAAKDNAKFAKLADDGAVKGENAWVFVPEDAIQDTVKHYFKFSDDLLIEAKKVAPKNTEVKPPTELSSIVMDNAVIDTKQLKACEKLPTKKQLLATIAMLAKQPTTKIATSIKQVPTKLAIAIKKVSELDEDKTKTVASVVKA</sequence>
<reference evidence="4" key="1">
    <citation type="submission" date="2021-01" db="EMBL/GenBank/DDBJ databases">
        <authorList>
            <person name="Corre E."/>
            <person name="Pelletier E."/>
            <person name="Niang G."/>
            <person name="Scheremetjew M."/>
            <person name="Finn R."/>
            <person name="Kale V."/>
            <person name="Holt S."/>
            <person name="Cochrane G."/>
            <person name="Meng A."/>
            <person name="Brown T."/>
            <person name="Cohen L."/>
        </authorList>
    </citation>
    <scope>NUCLEOTIDE SEQUENCE</scope>
    <source>
        <strain evidence="4">SAG 11-49</strain>
    </source>
</reference>
<evidence type="ECO:0008006" key="5">
    <source>
        <dbReference type="Google" id="ProtNLM"/>
    </source>
</evidence>
<dbReference type="EMBL" id="HBFB01035052">
    <property type="protein sequence ID" value="CAD8695490.1"/>
    <property type="molecule type" value="Transcribed_RNA"/>
</dbReference>
<evidence type="ECO:0000256" key="1">
    <source>
        <dbReference type="ARBA" id="ARBA00008889"/>
    </source>
</evidence>